<dbReference type="EMBL" id="JAHVHP010000001">
    <property type="protein sequence ID" value="MBY5949913.1"/>
    <property type="molecule type" value="Genomic_DNA"/>
</dbReference>
<proteinExistence type="inferred from homology"/>
<evidence type="ECO:0000256" key="3">
    <source>
        <dbReference type="ARBA" id="ARBA00022679"/>
    </source>
</evidence>
<feature type="domain" description="Glycosyltransferase 2-like" evidence="4">
    <location>
        <begin position="5"/>
        <end position="115"/>
    </location>
</feature>
<dbReference type="RefSeq" id="WP_222583019.1">
    <property type="nucleotide sequence ID" value="NZ_JAHVHP010000001.1"/>
</dbReference>
<dbReference type="PANTHER" id="PTHR43179">
    <property type="entry name" value="RHAMNOSYLTRANSFERASE WBBL"/>
    <property type="match status" value="1"/>
</dbReference>
<evidence type="ECO:0000256" key="1">
    <source>
        <dbReference type="ARBA" id="ARBA00006739"/>
    </source>
</evidence>
<comment type="caution">
    <text evidence="5">The sequence shown here is derived from an EMBL/GenBank/DDBJ whole genome shotgun (WGS) entry which is preliminary data.</text>
</comment>
<keyword evidence="2" id="KW-0328">Glycosyltransferase</keyword>
<dbReference type="InterPro" id="IPR029044">
    <property type="entry name" value="Nucleotide-diphossugar_trans"/>
</dbReference>
<reference evidence="5 6" key="1">
    <citation type="submission" date="2021-06" db="EMBL/GenBank/DDBJ databases">
        <title>44 bacteria genomes isolated from Dapeng, Shenzhen.</title>
        <authorList>
            <person name="Zheng W."/>
            <person name="Yu S."/>
            <person name="Huang Y."/>
        </authorList>
    </citation>
    <scope>NUCLEOTIDE SEQUENCE [LARGE SCALE GENOMIC DNA]</scope>
    <source>
        <strain evidence="5 6">DP5N14-6</strain>
    </source>
</reference>
<comment type="similarity">
    <text evidence="1">Belongs to the glycosyltransferase 2 family.</text>
</comment>
<dbReference type="SUPFAM" id="SSF53448">
    <property type="entry name" value="Nucleotide-diphospho-sugar transferases"/>
    <property type="match status" value="1"/>
</dbReference>
<name>A0ABS7N1X1_9BACT</name>
<accession>A0ABS7N1X1</accession>
<dbReference type="Gene3D" id="3.90.550.10">
    <property type="entry name" value="Spore Coat Polysaccharide Biosynthesis Protein SpsA, Chain A"/>
    <property type="match status" value="1"/>
</dbReference>
<sequence>MKVAVILTCFNRKEKTNRCLENLFDQMLPENTELQVFLCDDASSDGTSEMLEKNFPQVMKVKGNGSLFWNGGMNLAWEKAKESDQFDFFIWLNDDTYLYPSAILTMFEQYYELERPGIIVGACQDPATGDFSFGGTNYDGMVVPNGRPQEVKLINGNIVLVSAEIDQKLNGLSPDFTHYFGDYDYGLRAQAAGFPCYSTEKYIATCEINSIPYWGDSKLSFSKRWFLFHSVKGMAAKEYFYFLRIHEGIFVSLKKIISAYLRVLFPDLFLTIKRIF</sequence>
<dbReference type="Pfam" id="PF00535">
    <property type="entry name" value="Glycos_transf_2"/>
    <property type="match status" value="1"/>
</dbReference>
<evidence type="ECO:0000313" key="6">
    <source>
        <dbReference type="Proteomes" id="UP000766609"/>
    </source>
</evidence>
<protein>
    <submittedName>
        <fullName evidence="5">Glycosyltransferase family 2 protein</fullName>
    </submittedName>
</protein>
<dbReference type="InterPro" id="IPR001173">
    <property type="entry name" value="Glyco_trans_2-like"/>
</dbReference>
<dbReference type="Proteomes" id="UP000766609">
    <property type="component" value="Unassembled WGS sequence"/>
</dbReference>
<dbReference type="PANTHER" id="PTHR43179:SF12">
    <property type="entry name" value="GALACTOFURANOSYLTRANSFERASE GLFT2"/>
    <property type="match status" value="1"/>
</dbReference>
<evidence type="ECO:0000313" key="5">
    <source>
        <dbReference type="EMBL" id="MBY5949913.1"/>
    </source>
</evidence>
<keyword evidence="6" id="KW-1185">Reference proteome</keyword>
<keyword evidence="3" id="KW-0808">Transferase</keyword>
<evidence type="ECO:0000256" key="2">
    <source>
        <dbReference type="ARBA" id="ARBA00022676"/>
    </source>
</evidence>
<organism evidence="5 6">
    <name type="scientific">Algoriphagus marincola</name>
    <dbReference type="NCBI Taxonomy" id="264027"/>
    <lineage>
        <taxon>Bacteria</taxon>
        <taxon>Pseudomonadati</taxon>
        <taxon>Bacteroidota</taxon>
        <taxon>Cytophagia</taxon>
        <taxon>Cytophagales</taxon>
        <taxon>Cyclobacteriaceae</taxon>
        <taxon>Algoriphagus</taxon>
    </lineage>
</organism>
<evidence type="ECO:0000259" key="4">
    <source>
        <dbReference type="Pfam" id="PF00535"/>
    </source>
</evidence>
<gene>
    <name evidence="5" type="ORF">KUV23_02950</name>
</gene>